<keyword evidence="3" id="KW-1185">Reference proteome</keyword>
<dbReference type="AlphaFoldDB" id="A0A1M6H6L5"/>
<protein>
    <submittedName>
        <fullName evidence="2">Uncharacterized protein</fullName>
    </submittedName>
</protein>
<sequence length="99" mass="11650">MPNNLLKTLSVILAAMLFLCLAPLPYGYYQLLRVFAMVVFIMLAFYRSQEKDIHFWIFIFLTLLFQPFFKIALGRSLWNIVDVLVGIYLLWLNLGRKNS</sequence>
<dbReference type="OrthoDB" id="1082986at2"/>
<gene>
    <name evidence="2" type="ORF">SAMN05443429_11146</name>
</gene>
<name>A0A1M6H6L5_9FLAO</name>
<keyword evidence="1" id="KW-0812">Transmembrane</keyword>
<organism evidence="2 3">
    <name type="scientific">Cruoricaptor ignavus</name>
    <dbReference type="NCBI Taxonomy" id="1118202"/>
    <lineage>
        <taxon>Bacteria</taxon>
        <taxon>Pseudomonadati</taxon>
        <taxon>Bacteroidota</taxon>
        <taxon>Flavobacteriia</taxon>
        <taxon>Flavobacteriales</taxon>
        <taxon>Weeksellaceae</taxon>
        <taxon>Cruoricaptor</taxon>
    </lineage>
</organism>
<feature type="transmembrane region" description="Helical" evidence="1">
    <location>
        <begin position="77"/>
        <end position="94"/>
    </location>
</feature>
<dbReference type="RefSeq" id="WP_073180723.1">
    <property type="nucleotide sequence ID" value="NZ_FQYI01000011.1"/>
</dbReference>
<feature type="transmembrane region" description="Helical" evidence="1">
    <location>
        <begin position="5"/>
        <end position="24"/>
    </location>
</feature>
<dbReference type="Pfam" id="PF20619">
    <property type="entry name" value="DUF6804"/>
    <property type="match status" value="1"/>
</dbReference>
<dbReference type="EMBL" id="FQYI01000011">
    <property type="protein sequence ID" value="SHJ17822.1"/>
    <property type="molecule type" value="Genomic_DNA"/>
</dbReference>
<keyword evidence="1" id="KW-0472">Membrane</keyword>
<dbReference type="STRING" id="1118202.SAMN05443429_11146"/>
<reference evidence="2 3" key="1">
    <citation type="submission" date="2016-11" db="EMBL/GenBank/DDBJ databases">
        <authorList>
            <person name="Jaros S."/>
            <person name="Januszkiewicz K."/>
            <person name="Wedrychowicz H."/>
        </authorList>
    </citation>
    <scope>NUCLEOTIDE SEQUENCE [LARGE SCALE GENOMIC DNA]</scope>
    <source>
        <strain evidence="2 3">DSM 25479</strain>
    </source>
</reference>
<feature type="transmembrane region" description="Helical" evidence="1">
    <location>
        <begin position="53"/>
        <end position="71"/>
    </location>
</feature>
<evidence type="ECO:0000313" key="2">
    <source>
        <dbReference type="EMBL" id="SHJ17822.1"/>
    </source>
</evidence>
<evidence type="ECO:0000256" key="1">
    <source>
        <dbReference type="SAM" id="Phobius"/>
    </source>
</evidence>
<dbReference type="InterPro" id="IPR046548">
    <property type="entry name" value="DUF6804"/>
</dbReference>
<proteinExistence type="predicted"/>
<evidence type="ECO:0000313" key="3">
    <source>
        <dbReference type="Proteomes" id="UP000184335"/>
    </source>
</evidence>
<keyword evidence="1" id="KW-1133">Transmembrane helix</keyword>
<accession>A0A1M6H6L5</accession>
<dbReference type="Proteomes" id="UP000184335">
    <property type="component" value="Unassembled WGS sequence"/>
</dbReference>